<reference evidence="5 6" key="1">
    <citation type="submission" date="2018-06" db="EMBL/GenBank/DDBJ databases">
        <authorList>
            <consortium name="Pathogen Informatics"/>
            <person name="Doyle S."/>
        </authorList>
    </citation>
    <scope>NUCLEOTIDE SEQUENCE [LARGE SCALE GENOMIC DNA]</scope>
    <source>
        <strain evidence="5 6">NCTC7582</strain>
    </source>
</reference>
<evidence type="ECO:0000313" key="5">
    <source>
        <dbReference type="EMBL" id="SPU37830.1"/>
    </source>
</evidence>
<proteinExistence type="predicted"/>
<dbReference type="SUPFAM" id="SSF46894">
    <property type="entry name" value="C-terminal effector domain of the bipartite response regulators"/>
    <property type="match status" value="1"/>
</dbReference>
<dbReference type="SUPFAM" id="SSF55781">
    <property type="entry name" value="GAF domain-like"/>
    <property type="match status" value="1"/>
</dbReference>
<dbReference type="PRINTS" id="PR00038">
    <property type="entry name" value="HTHLUXR"/>
</dbReference>
<sequence>MKIPYFKRSIYLKKGIGHVQSLYHSKRFDTVQSYANHEELLIHILQVYLDAFPIKDAYLLRYSPIGFVAEGIIFLNESGGSHIGEIREEIRSFPIIYAAIEDKKAKFCTGMDYLKNISMKYSIPPQNNTFLIVPIFIGSYVFGYICSTQLEEEIDINDKLLDDMTTFGNMIGQLIIQARNSKKEGFLSKRELEVMRQVAQGDSTKEIADVMQLSELTITQYVKSAIKKLRAKNRSHAISILYQEGIIL</sequence>
<keyword evidence="1" id="KW-0805">Transcription regulation</keyword>
<evidence type="ECO:0000313" key="6">
    <source>
        <dbReference type="Proteomes" id="UP000251431"/>
    </source>
</evidence>
<dbReference type="InterPro" id="IPR000792">
    <property type="entry name" value="Tscrpt_reg_LuxR_C"/>
</dbReference>
<evidence type="ECO:0000256" key="3">
    <source>
        <dbReference type="ARBA" id="ARBA00023163"/>
    </source>
</evidence>
<accession>A0A2X1A2V9</accession>
<dbReference type="GO" id="GO:0003677">
    <property type="term" value="F:DNA binding"/>
    <property type="evidence" value="ECO:0007669"/>
    <property type="project" value="UniProtKB-KW"/>
</dbReference>
<dbReference type="Gene3D" id="1.10.10.10">
    <property type="entry name" value="Winged helix-like DNA-binding domain superfamily/Winged helix DNA-binding domain"/>
    <property type="match status" value="1"/>
</dbReference>
<organism evidence="5 6">
    <name type="scientific">Lysinibacillus capsici</name>
    <dbReference type="NCBI Taxonomy" id="2115968"/>
    <lineage>
        <taxon>Bacteria</taxon>
        <taxon>Bacillati</taxon>
        <taxon>Bacillota</taxon>
        <taxon>Bacilli</taxon>
        <taxon>Bacillales</taxon>
        <taxon>Bacillaceae</taxon>
        <taxon>Lysinibacillus</taxon>
    </lineage>
</organism>
<evidence type="ECO:0000256" key="2">
    <source>
        <dbReference type="ARBA" id="ARBA00023125"/>
    </source>
</evidence>
<dbReference type="AlphaFoldDB" id="A0A2X1A2V9"/>
<dbReference type="InterPro" id="IPR016032">
    <property type="entry name" value="Sig_transdc_resp-reg_C-effctor"/>
</dbReference>
<dbReference type="InterPro" id="IPR036388">
    <property type="entry name" value="WH-like_DNA-bd_sf"/>
</dbReference>
<dbReference type="SMART" id="SM00421">
    <property type="entry name" value="HTH_LUXR"/>
    <property type="match status" value="1"/>
</dbReference>
<gene>
    <name evidence="5" type="primary">gerE_2</name>
    <name evidence="5" type="ORF">NCTC7582_03773</name>
</gene>
<keyword evidence="3" id="KW-0804">Transcription</keyword>
<protein>
    <submittedName>
        <fullName evidence="5">LuxR family transcriptional regulator</fullName>
    </submittedName>
</protein>
<evidence type="ECO:0000256" key="1">
    <source>
        <dbReference type="ARBA" id="ARBA00023015"/>
    </source>
</evidence>
<name>A0A2X1A2V9_9BACI</name>
<evidence type="ECO:0000259" key="4">
    <source>
        <dbReference type="PROSITE" id="PS50043"/>
    </source>
</evidence>
<dbReference type="CDD" id="cd06170">
    <property type="entry name" value="LuxR_C_like"/>
    <property type="match status" value="1"/>
</dbReference>
<dbReference type="EMBL" id="UAQE01000004">
    <property type="protein sequence ID" value="SPU37830.1"/>
    <property type="molecule type" value="Genomic_DNA"/>
</dbReference>
<feature type="domain" description="HTH luxR-type" evidence="4">
    <location>
        <begin position="180"/>
        <end position="245"/>
    </location>
</feature>
<dbReference type="PROSITE" id="PS00622">
    <property type="entry name" value="HTH_LUXR_1"/>
    <property type="match status" value="1"/>
</dbReference>
<dbReference type="Proteomes" id="UP000251431">
    <property type="component" value="Unassembled WGS sequence"/>
</dbReference>
<dbReference type="Pfam" id="PF00196">
    <property type="entry name" value="GerE"/>
    <property type="match status" value="1"/>
</dbReference>
<dbReference type="GO" id="GO:0006355">
    <property type="term" value="P:regulation of DNA-templated transcription"/>
    <property type="evidence" value="ECO:0007669"/>
    <property type="project" value="InterPro"/>
</dbReference>
<keyword evidence="2" id="KW-0238">DNA-binding</keyword>
<dbReference type="PANTHER" id="PTHR44688">
    <property type="entry name" value="DNA-BINDING TRANSCRIPTIONAL ACTIVATOR DEVR_DOSR"/>
    <property type="match status" value="1"/>
</dbReference>
<dbReference type="PROSITE" id="PS50043">
    <property type="entry name" value="HTH_LUXR_2"/>
    <property type="match status" value="1"/>
</dbReference>
<dbReference type="PANTHER" id="PTHR44688:SF16">
    <property type="entry name" value="DNA-BINDING TRANSCRIPTIONAL ACTIVATOR DEVR_DOSR"/>
    <property type="match status" value="1"/>
</dbReference>